<evidence type="ECO:0000259" key="5">
    <source>
        <dbReference type="PROSITE" id="PS01124"/>
    </source>
</evidence>
<accession>A0A5E4TA53</accession>
<dbReference type="InterPro" id="IPR050204">
    <property type="entry name" value="AraC_XylS_family_regulators"/>
</dbReference>
<dbReference type="InterPro" id="IPR018062">
    <property type="entry name" value="HTH_AraC-typ_CS"/>
</dbReference>
<gene>
    <name evidence="6" type="primary">invF</name>
    <name evidence="6" type="ORF">PTE30175_01237</name>
</gene>
<evidence type="ECO:0000256" key="1">
    <source>
        <dbReference type="ARBA" id="ARBA00023015"/>
    </source>
</evidence>
<protein>
    <submittedName>
        <fullName evidence="6">Invasion protein InvF</fullName>
    </submittedName>
</protein>
<evidence type="ECO:0000256" key="3">
    <source>
        <dbReference type="ARBA" id="ARBA00023163"/>
    </source>
</evidence>
<organism evidence="6 7">
    <name type="scientific">Pandoraea terrae</name>
    <dbReference type="NCBI Taxonomy" id="1537710"/>
    <lineage>
        <taxon>Bacteria</taxon>
        <taxon>Pseudomonadati</taxon>
        <taxon>Pseudomonadota</taxon>
        <taxon>Betaproteobacteria</taxon>
        <taxon>Burkholderiales</taxon>
        <taxon>Burkholderiaceae</taxon>
        <taxon>Pandoraea</taxon>
    </lineage>
</organism>
<dbReference type="InterPro" id="IPR018060">
    <property type="entry name" value="HTH_AraC"/>
</dbReference>
<evidence type="ECO:0000256" key="4">
    <source>
        <dbReference type="SAM" id="MobiDB-lite"/>
    </source>
</evidence>
<reference evidence="6 7" key="1">
    <citation type="submission" date="2019-08" db="EMBL/GenBank/DDBJ databases">
        <authorList>
            <person name="Peeters C."/>
        </authorList>
    </citation>
    <scope>NUCLEOTIDE SEQUENCE [LARGE SCALE GENOMIC DNA]</scope>
    <source>
        <strain evidence="6 7">LMG 30175</strain>
    </source>
</reference>
<dbReference type="Gene3D" id="1.10.10.60">
    <property type="entry name" value="Homeodomain-like"/>
    <property type="match status" value="1"/>
</dbReference>
<evidence type="ECO:0000256" key="2">
    <source>
        <dbReference type="ARBA" id="ARBA00023125"/>
    </source>
</evidence>
<sequence>MQNTKIFRSMLTMNARHQRHANEPEMWLLQPLVAPTEIAFQTRVYGHRVRLPAGWRGLVFLERGELTVHAGDLCFFPVRLEILIKLLAFLDAANPPERPIGGDRPFFNTFRLSGANAWTDRRCCEAWFLKQVLAPTASVRAMLAMLRRSENYGIIRFLLSESSNGGTLQCFCERYGVSYSHFRRLCRNALGDATKTALREWRMARSMLEVADRSASLTEIALRNGYSSSSHFSSEIRDLTGMSPKGITQSLRATQK</sequence>
<keyword evidence="7" id="KW-1185">Reference proteome</keyword>
<dbReference type="SUPFAM" id="SSF46689">
    <property type="entry name" value="Homeodomain-like"/>
    <property type="match status" value="1"/>
</dbReference>
<feature type="domain" description="HTH araC/xylS-type" evidence="5">
    <location>
        <begin position="152"/>
        <end position="250"/>
    </location>
</feature>
<dbReference type="AlphaFoldDB" id="A0A5E4TA53"/>
<name>A0A5E4TA53_9BURK</name>
<dbReference type="Pfam" id="PF12833">
    <property type="entry name" value="HTH_18"/>
    <property type="match status" value="1"/>
</dbReference>
<feature type="compositionally biased region" description="Polar residues" evidence="4">
    <location>
        <begin position="246"/>
        <end position="256"/>
    </location>
</feature>
<evidence type="ECO:0000313" key="6">
    <source>
        <dbReference type="EMBL" id="VVD84647.1"/>
    </source>
</evidence>
<dbReference type="GO" id="GO:0043565">
    <property type="term" value="F:sequence-specific DNA binding"/>
    <property type="evidence" value="ECO:0007669"/>
    <property type="project" value="InterPro"/>
</dbReference>
<keyword evidence="1" id="KW-0805">Transcription regulation</keyword>
<keyword evidence="2" id="KW-0238">DNA-binding</keyword>
<proteinExistence type="predicted"/>
<keyword evidence="3" id="KW-0804">Transcription</keyword>
<dbReference type="Proteomes" id="UP000414233">
    <property type="component" value="Unassembled WGS sequence"/>
</dbReference>
<dbReference type="GO" id="GO:0003700">
    <property type="term" value="F:DNA-binding transcription factor activity"/>
    <property type="evidence" value="ECO:0007669"/>
    <property type="project" value="InterPro"/>
</dbReference>
<dbReference type="PROSITE" id="PS01124">
    <property type="entry name" value="HTH_ARAC_FAMILY_2"/>
    <property type="match status" value="1"/>
</dbReference>
<dbReference type="RefSeq" id="WP_224788621.1">
    <property type="nucleotide sequence ID" value="NZ_CABPRZ010000004.1"/>
</dbReference>
<dbReference type="InterPro" id="IPR009057">
    <property type="entry name" value="Homeodomain-like_sf"/>
</dbReference>
<evidence type="ECO:0000313" key="7">
    <source>
        <dbReference type="Proteomes" id="UP000414233"/>
    </source>
</evidence>
<dbReference type="SMART" id="SM00342">
    <property type="entry name" value="HTH_ARAC"/>
    <property type="match status" value="1"/>
</dbReference>
<dbReference type="PROSITE" id="PS00041">
    <property type="entry name" value="HTH_ARAC_FAMILY_1"/>
    <property type="match status" value="1"/>
</dbReference>
<dbReference type="PANTHER" id="PTHR46796">
    <property type="entry name" value="HTH-TYPE TRANSCRIPTIONAL ACTIVATOR RHAS-RELATED"/>
    <property type="match status" value="1"/>
</dbReference>
<dbReference type="EMBL" id="CABPRZ010000004">
    <property type="protein sequence ID" value="VVD84647.1"/>
    <property type="molecule type" value="Genomic_DNA"/>
</dbReference>
<feature type="region of interest" description="Disordered" evidence="4">
    <location>
        <begin position="237"/>
        <end position="256"/>
    </location>
</feature>